<sequence>MAKYADPFLSRLGATEGRARSIQSWATRLSSSVPCKAGSSNGGAVFFGTVKRIAKGIRPSLLSEINAVAFRLSLSSPSETSLTIYPRSSQTSPSFPSSPPLKFSDLRRYGSPVQHYAAKVKTLLLDGVPATLDRPTYAIIDSGCTGLLLSESMYSQGKFNAPPAVLRTPRSVTVEFENDLKLTAGGKGKGRSSFLALPVPIPWFGERGVARPETAPIHVMSLGLAFFNSSDVIIDTEQMRGWIT</sequence>
<evidence type="ECO:0000313" key="2">
    <source>
        <dbReference type="Proteomes" id="UP001165085"/>
    </source>
</evidence>
<dbReference type="Proteomes" id="UP001165085">
    <property type="component" value="Unassembled WGS sequence"/>
</dbReference>
<keyword evidence="2" id="KW-1185">Reference proteome</keyword>
<gene>
    <name evidence="1" type="ORF">TrST_g5101</name>
</gene>
<proteinExistence type="predicted"/>
<protein>
    <submittedName>
        <fullName evidence="1">Uncharacterized protein</fullName>
    </submittedName>
</protein>
<evidence type="ECO:0000313" key="1">
    <source>
        <dbReference type="EMBL" id="GMH78687.1"/>
    </source>
</evidence>
<organism evidence="1 2">
    <name type="scientific">Triparma strigata</name>
    <dbReference type="NCBI Taxonomy" id="1606541"/>
    <lineage>
        <taxon>Eukaryota</taxon>
        <taxon>Sar</taxon>
        <taxon>Stramenopiles</taxon>
        <taxon>Ochrophyta</taxon>
        <taxon>Bolidophyceae</taxon>
        <taxon>Parmales</taxon>
        <taxon>Triparmaceae</taxon>
        <taxon>Triparma</taxon>
    </lineage>
</organism>
<name>A0A9W7AUR3_9STRA</name>
<dbReference type="AlphaFoldDB" id="A0A9W7AUR3"/>
<dbReference type="EMBL" id="BRXY01000225">
    <property type="protein sequence ID" value="GMH78687.1"/>
    <property type="molecule type" value="Genomic_DNA"/>
</dbReference>
<reference evidence="2" key="1">
    <citation type="journal article" date="2023" name="Commun. Biol.">
        <title>Genome analysis of Parmales, the sister group of diatoms, reveals the evolutionary specialization of diatoms from phago-mixotrophs to photoautotrophs.</title>
        <authorList>
            <person name="Ban H."/>
            <person name="Sato S."/>
            <person name="Yoshikawa S."/>
            <person name="Yamada K."/>
            <person name="Nakamura Y."/>
            <person name="Ichinomiya M."/>
            <person name="Sato N."/>
            <person name="Blanc-Mathieu R."/>
            <person name="Endo H."/>
            <person name="Kuwata A."/>
            <person name="Ogata H."/>
        </authorList>
    </citation>
    <scope>NUCLEOTIDE SEQUENCE [LARGE SCALE GENOMIC DNA]</scope>
    <source>
        <strain evidence="2">NIES 3701</strain>
    </source>
</reference>
<comment type="caution">
    <text evidence="1">The sequence shown here is derived from an EMBL/GenBank/DDBJ whole genome shotgun (WGS) entry which is preliminary data.</text>
</comment>
<accession>A0A9W7AUR3</accession>
<dbReference type="OrthoDB" id="419677at2759"/>